<evidence type="ECO:0000259" key="1">
    <source>
        <dbReference type="Pfam" id="PF24957"/>
    </source>
</evidence>
<sequence>MSFSNLVDLYNLEKSNVSFFHVENMKLSSFGEILESYRKEVQTRYDGDEHLSEVLNMLRRIFFKLTGSFLPYSKVISKELENELLQKFYQVKNSYPELFSTTVIKIAKSFKEVSESIENSMTDYVCNYINENSDIRLKLAIVTKRAISIEERTIIKKGLKLNHNIDFFTENSFRKEINLFDEVIYIGSPDYFGAYVKNTFKGLRITFISYDMFNNSMEPIEEFESIDMKGLYSTLFNHISFGEPIQKKVKITLEEKESLNIAVNKLLEQQKSRESDITDSVEASIVYLENDRFLFAPQDSKVRIFIPRKKDNLIKQVNFKEVEEDDYIVIRNESDIKLIAELADQILESNAESYRLLQKKWKDRLRYNVEKKGINRVSQILSRKYHLKTASPVSVRNWCNDNSICPTELPELLKALKYNEKDIHEIHSKMKQIKRAHLKAGRLISSKLMTELSTDFVKDLQEQGYYTFTSQEFEGASFNIERIVSIDQSKYLIAPYNLMKPIEVD</sequence>
<name>A0A1I0A2Q1_9BACI</name>
<dbReference type="RefSeq" id="WP_093131667.1">
    <property type="nucleotide sequence ID" value="NZ_FOHJ01000002.1"/>
</dbReference>
<accession>A0A1I0A2Q1</accession>
<evidence type="ECO:0000313" key="2">
    <source>
        <dbReference type="EMBL" id="SES88422.1"/>
    </source>
</evidence>
<dbReference type="InterPro" id="IPR056666">
    <property type="entry name" value="DrmE_C"/>
</dbReference>
<dbReference type="STRING" id="237682.SAMN05421676_10214"/>
<organism evidence="2 3">
    <name type="scientific">Salinibacillus kushneri</name>
    <dbReference type="NCBI Taxonomy" id="237682"/>
    <lineage>
        <taxon>Bacteria</taxon>
        <taxon>Bacillati</taxon>
        <taxon>Bacillota</taxon>
        <taxon>Bacilli</taxon>
        <taxon>Bacillales</taxon>
        <taxon>Bacillaceae</taxon>
        <taxon>Salinibacillus</taxon>
    </lineage>
</organism>
<keyword evidence="3" id="KW-1185">Reference proteome</keyword>
<reference evidence="3" key="1">
    <citation type="submission" date="2016-10" db="EMBL/GenBank/DDBJ databases">
        <authorList>
            <person name="Varghese N."/>
            <person name="Submissions S."/>
        </authorList>
    </citation>
    <scope>NUCLEOTIDE SEQUENCE [LARGE SCALE GENOMIC DNA]</scope>
    <source>
        <strain evidence="3">CGMCC 1.3566</strain>
    </source>
</reference>
<dbReference type="EMBL" id="FOHJ01000002">
    <property type="protein sequence ID" value="SES88422.1"/>
    <property type="molecule type" value="Genomic_DNA"/>
</dbReference>
<dbReference type="OrthoDB" id="2769924at2"/>
<feature type="domain" description="DISARM protein DrmE C-terminal" evidence="1">
    <location>
        <begin position="283"/>
        <end position="449"/>
    </location>
</feature>
<dbReference type="AlphaFoldDB" id="A0A1I0A2Q1"/>
<proteinExistence type="predicted"/>
<dbReference type="Pfam" id="PF24957">
    <property type="entry name" value="DrmE_C"/>
    <property type="match status" value="1"/>
</dbReference>
<protein>
    <recommendedName>
        <fullName evidence="1">DISARM protein DrmE C-terminal domain-containing protein</fullName>
    </recommendedName>
</protein>
<evidence type="ECO:0000313" key="3">
    <source>
        <dbReference type="Proteomes" id="UP000199095"/>
    </source>
</evidence>
<dbReference type="Proteomes" id="UP000199095">
    <property type="component" value="Unassembled WGS sequence"/>
</dbReference>
<gene>
    <name evidence="2" type="ORF">SAMN05421676_10214</name>
</gene>